<sequence>VTTLKFGGRECSWSFHLSEVYWYDGKRDERFALCSSDGQPATKFHPCLKNTSHQKPD</sequence>
<protein>
    <submittedName>
        <fullName evidence="1">29589_t:CDS:1</fullName>
    </submittedName>
</protein>
<evidence type="ECO:0000313" key="2">
    <source>
        <dbReference type="Proteomes" id="UP000789901"/>
    </source>
</evidence>
<feature type="non-terminal residue" evidence="1">
    <location>
        <position position="1"/>
    </location>
</feature>
<reference evidence="1 2" key="1">
    <citation type="submission" date="2021-06" db="EMBL/GenBank/DDBJ databases">
        <authorList>
            <person name="Kallberg Y."/>
            <person name="Tangrot J."/>
            <person name="Rosling A."/>
        </authorList>
    </citation>
    <scope>NUCLEOTIDE SEQUENCE [LARGE SCALE GENOMIC DNA]</scope>
    <source>
        <strain evidence="1 2">120-4 pot B 10/14</strain>
    </source>
</reference>
<keyword evidence="2" id="KW-1185">Reference proteome</keyword>
<accession>A0ABN7WYP0</accession>
<comment type="caution">
    <text evidence="1">The sequence shown here is derived from an EMBL/GenBank/DDBJ whole genome shotgun (WGS) entry which is preliminary data.</text>
</comment>
<name>A0ABN7WYP0_GIGMA</name>
<dbReference type="Proteomes" id="UP000789901">
    <property type="component" value="Unassembled WGS sequence"/>
</dbReference>
<proteinExistence type="predicted"/>
<gene>
    <name evidence="1" type="ORF">GMARGA_LOCUS36496</name>
</gene>
<organism evidence="1 2">
    <name type="scientific">Gigaspora margarita</name>
    <dbReference type="NCBI Taxonomy" id="4874"/>
    <lineage>
        <taxon>Eukaryota</taxon>
        <taxon>Fungi</taxon>
        <taxon>Fungi incertae sedis</taxon>
        <taxon>Mucoromycota</taxon>
        <taxon>Glomeromycotina</taxon>
        <taxon>Glomeromycetes</taxon>
        <taxon>Diversisporales</taxon>
        <taxon>Gigasporaceae</taxon>
        <taxon>Gigaspora</taxon>
    </lineage>
</organism>
<evidence type="ECO:0000313" key="1">
    <source>
        <dbReference type="EMBL" id="CAG8843346.1"/>
    </source>
</evidence>
<dbReference type="EMBL" id="CAJVQB010072133">
    <property type="protein sequence ID" value="CAG8843346.1"/>
    <property type="molecule type" value="Genomic_DNA"/>
</dbReference>